<dbReference type="InterPro" id="IPR011044">
    <property type="entry name" value="Quino_amine_DH_bsu"/>
</dbReference>
<keyword evidence="1" id="KW-0732">Signal</keyword>
<dbReference type="RefSeq" id="WP_075172037.1">
    <property type="nucleotide sequence ID" value="NZ_CP041336.1"/>
</dbReference>
<proteinExistence type="predicted"/>
<dbReference type="Proteomes" id="UP001169862">
    <property type="component" value="Unassembled WGS sequence"/>
</dbReference>
<feature type="signal peptide" evidence="1">
    <location>
        <begin position="1"/>
        <end position="29"/>
    </location>
</feature>
<name>A0AAW7XIS9_9GAMM</name>
<gene>
    <name evidence="2" type="ORF">Q4490_10755</name>
</gene>
<evidence type="ECO:0008006" key="4">
    <source>
        <dbReference type="Google" id="ProtNLM"/>
    </source>
</evidence>
<reference evidence="2" key="1">
    <citation type="submission" date="2023-07" db="EMBL/GenBank/DDBJ databases">
        <title>Genome content predicts the carbon catabolic preferences of heterotrophic bacteria.</title>
        <authorList>
            <person name="Gralka M."/>
        </authorList>
    </citation>
    <scope>NUCLEOTIDE SEQUENCE</scope>
    <source>
        <strain evidence="2">I2M16</strain>
    </source>
</reference>
<sequence length="309" mass="34401">MRVRISLKRFLYSGLAISALWGCASPAMTPDKRGATLAVDPVAYWPNTVKETSGLAFSADYIWTINDSGGAASLYGFDRKKKKLEAVVKLKGAKNRDWESLAADRQYLYVADCGNNNGKRKQLDLYRVSLASLQAVSKASAGSVDKGSVIAQRSQFSYGDYQKSSGKFSTNFDCEAVTLVEGRLWLFSKNWGDLQTRLYMIEPSVSQQIVQPMMTLPVGGMITGADYNEETHQLALLGYSKVSAFGYSFIWLINVVDGQPDWDHAQYHRLQPYAQWEGIVWEDNGHLLISSESSPLGKQQLARITLPQR</sequence>
<evidence type="ECO:0000256" key="1">
    <source>
        <dbReference type="SAM" id="SignalP"/>
    </source>
</evidence>
<dbReference type="GeneID" id="89456094"/>
<accession>A0AAW7XIS9</accession>
<organism evidence="2 3">
    <name type="scientific">Neptunomonas phycophila</name>
    <dbReference type="NCBI Taxonomy" id="1572645"/>
    <lineage>
        <taxon>Bacteria</taxon>
        <taxon>Pseudomonadati</taxon>
        <taxon>Pseudomonadota</taxon>
        <taxon>Gammaproteobacteria</taxon>
        <taxon>Oceanospirillales</taxon>
        <taxon>Oceanospirillaceae</taxon>
        <taxon>Neptunomonas</taxon>
    </lineage>
</organism>
<evidence type="ECO:0000313" key="2">
    <source>
        <dbReference type="EMBL" id="MDO6454045.1"/>
    </source>
</evidence>
<dbReference type="SUPFAM" id="SSF50969">
    <property type="entry name" value="YVTN repeat-like/Quinoprotein amine dehydrogenase"/>
    <property type="match status" value="1"/>
</dbReference>
<protein>
    <recommendedName>
        <fullName evidence="4">Phytase-like domain-containing protein</fullName>
    </recommendedName>
</protein>
<dbReference type="AlphaFoldDB" id="A0AAW7XIS9"/>
<comment type="caution">
    <text evidence="2">The sequence shown here is derived from an EMBL/GenBank/DDBJ whole genome shotgun (WGS) entry which is preliminary data.</text>
</comment>
<evidence type="ECO:0000313" key="3">
    <source>
        <dbReference type="Proteomes" id="UP001169862"/>
    </source>
</evidence>
<dbReference type="EMBL" id="JAUOPG010000006">
    <property type="protein sequence ID" value="MDO6454045.1"/>
    <property type="molecule type" value="Genomic_DNA"/>
</dbReference>
<feature type="chain" id="PRO_5043386966" description="Phytase-like domain-containing protein" evidence="1">
    <location>
        <begin position="30"/>
        <end position="309"/>
    </location>
</feature>